<dbReference type="SUPFAM" id="SSF53697">
    <property type="entry name" value="SIS domain"/>
    <property type="match status" value="1"/>
</dbReference>
<dbReference type="CDD" id="cd05006">
    <property type="entry name" value="SIS_GmhA"/>
    <property type="match status" value="1"/>
</dbReference>
<accession>A0A1F4RPI0</accession>
<dbReference type="GO" id="GO:1901135">
    <property type="term" value="P:carbohydrate derivative metabolic process"/>
    <property type="evidence" value="ECO:0007669"/>
    <property type="project" value="InterPro"/>
</dbReference>
<reference evidence="2 3" key="1">
    <citation type="journal article" date="2016" name="Nat. Commun.">
        <title>Thousands of microbial genomes shed light on interconnected biogeochemical processes in an aquifer system.</title>
        <authorList>
            <person name="Anantharaman K."/>
            <person name="Brown C.T."/>
            <person name="Hug L.A."/>
            <person name="Sharon I."/>
            <person name="Castelle C.J."/>
            <person name="Probst A.J."/>
            <person name="Thomas B.C."/>
            <person name="Singh A."/>
            <person name="Wilkins M.J."/>
            <person name="Karaoz U."/>
            <person name="Brodie E.L."/>
            <person name="Williams K.H."/>
            <person name="Hubbard S.S."/>
            <person name="Banfield J.F."/>
        </authorList>
    </citation>
    <scope>NUCLEOTIDE SEQUENCE [LARGE SCALE GENOMIC DNA]</scope>
</reference>
<comment type="caution">
    <text evidence="2">The sequence shown here is derived from an EMBL/GenBank/DDBJ whole genome shotgun (WGS) entry which is preliminary data.</text>
</comment>
<protein>
    <recommendedName>
        <fullName evidence="1">SIS domain-containing protein</fullName>
    </recommendedName>
</protein>
<evidence type="ECO:0000259" key="1">
    <source>
        <dbReference type="PROSITE" id="PS51464"/>
    </source>
</evidence>
<dbReference type="AlphaFoldDB" id="A0A1F4RPI0"/>
<dbReference type="Pfam" id="PF13580">
    <property type="entry name" value="SIS_2"/>
    <property type="match status" value="1"/>
</dbReference>
<dbReference type="PROSITE" id="PS51464">
    <property type="entry name" value="SIS"/>
    <property type="match status" value="1"/>
</dbReference>
<dbReference type="STRING" id="1802568.A3F86_03285"/>
<dbReference type="InterPro" id="IPR035461">
    <property type="entry name" value="GmhA/DiaA"/>
</dbReference>
<proteinExistence type="predicted"/>
<dbReference type="EMBL" id="METQ01000004">
    <property type="protein sequence ID" value="OGC10070.1"/>
    <property type="molecule type" value="Genomic_DNA"/>
</dbReference>
<sequence>MTILKYYDEMNKLVGQIKAKYNDGREIDFSSAADKVVELIQKQASQGKKLMFIGNGGSAAISSHMAIDFWRNGEIKATAFTDAPYLTCISNDFGYEQVYAKPVEVFAEPGDVLVAISSSGKSQNILNGAQAARQKGCLIITLSGFALDNPLFMIGDLNFYVPSSTYSQVEVIHHTICHYILELILDRKGK</sequence>
<dbReference type="InterPro" id="IPR046348">
    <property type="entry name" value="SIS_dom_sf"/>
</dbReference>
<gene>
    <name evidence="2" type="ORF">A3F86_03285</name>
</gene>
<evidence type="ECO:0000313" key="3">
    <source>
        <dbReference type="Proteomes" id="UP000179095"/>
    </source>
</evidence>
<dbReference type="InterPro" id="IPR001347">
    <property type="entry name" value="SIS_dom"/>
</dbReference>
<dbReference type="Gene3D" id="3.40.50.10490">
    <property type="entry name" value="Glucose-6-phosphate isomerase like protein, domain 1"/>
    <property type="match status" value="1"/>
</dbReference>
<dbReference type="Proteomes" id="UP000179095">
    <property type="component" value="Unassembled WGS sequence"/>
</dbReference>
<dbReference type="InterPro" id="IPR050099">
    <property type="entry name" value="SIS_GmhA/DiaA_subfam"/>
</dbReference>
<dbReference type="PANTHER" id="PTHR30390:SF7">
    <property type="entry name" value="PHOSPHOHEPTOSE ISOMERASE"/>
    <property type="match status" value="1"/>
</dbReference>
<feature type="domain" description="SIS" evidence="1">
    <location>
        <begin position="36"/>
        <end position="190"/>
    </location>
</feature>
<organism evidence="2 3">
    <name type="scientific">candidate division WOR-1 bacterium RIFCSPLOWO2_12_FULL_45_9</name>
    <dbReference type="NCBI Taxonomy" id="1802568"/>
    <lineage>
        <taxon>Bacteria</taxon>
        <taxon>Bacillati</taxon>
        <taxon>Saganbacteria</taxon>
    </lineage>
</organism>
<dbReference type="GO" id="GO:0097367">
    <property type="term" value="F:carbohydrate derivative binding"/>
    <property type="evidence" value="ECO:0007669"/>
    <property type="project" value="InterPro"/>
</dbReference>
<dbReference type="PANTHER" id="PTHR30390">
    <property type="entry name" value="SEDOHEPTULOSE 7-PHOSPHATE ISOMERASE / DNAA INITIATOR-ASSOCIATING FACTOR FOR REPLICATION INITIATION"/>
    <property type="match status" value="1"/>
</dbReference>
<evidence type="ECO:0000313" key="2">
    <source>
        <dbReference type="EMBL" id="OGC10070.1"/>
    </source>
</evidence>
<name>A0A1F4RPI0_UNCSA</name>